<name>A0A3N4LYD1_9PEZI</name>
<evidence type="ECO:0000313" key="3">
    <source>
        <dbReference type="EMBL" id="RPB26589.1"/>
    </source>
</evidence>
<evidence type="ECO:0000256" key="1">
    <source>
        <dbReference type="SAM" id="MobiDB-lite"/>
    </source>
</evidence>
<reference evidence="3 4" key="1">
    <citation type="journal article" date="2018" name="Nat. Ecol. Evol.">
        <title>Pezizomycetes genomes reveal the molecular basis of ectomycorrhizal truffle lifestyle.</title>
        <authorList>
            <person name="Murat C."/>
            <person name="Payen T."/>
            <person name="Noel B."/>
            <person name="Kuo A."/>
            <person name="Morin E."/>
            <person name="Chen J."/>
            <person name="Kohler A."/>
            <person name="Krizsan K."/>
            <person name="Balestrini R."/>
            <person name="Da Silva C."/>
            <person name="Montanini B."/>
            <person name="Hainaut M."/>
            <person name="Levati E."/>
            <person name="Barry K.W."/>
            <person name="Belfiori B."/>
            <person name="Cichocki N."/>
            <person name="Clum A."/>
            <person name="Dockter R.B."/>
            <person name="Fauchery L."/>
            <person name="Guy J."/>
            <person name="Iotti M."/>
            <person name="Le Tacon F."/>
            <person name="Lindquist E.A."/>
            <person name="Lipzen A."/>
            <person name="Malagnac F."/>
            <person name="Mello A."/>
            <person name="Molinier V."/>
            <person name="Miyauchi S."/>
            <person name="Poulain J."/>
            <person name="Riccioni C."/>
            <person name="Rubini A."/>
            <person name="Sitrit Y."/>
            <person name="Splivallo R."/>
            <person name="Traeger S."/>
            <person name="Wang M."/>
            <person name="Zifcakova L."/>
            <person name="Wipf D."/>
            <person name="Zambonelli A."/>
            <person name="Paolocci F."/>
            <person name="Nowrousian M."/>
            <person name="Ottonello S."/>
            <person name="Baldrian P."/>
            <person name="Spatafora J.W."/>
            <person name="Henrissat B."/>
            <person name="Nagy L.G."/>
            <person name="Aury J.M."/>
            <person name="Wincker P."/>
            <person name="Grigoriev I.V."/>
            <person name="Bonfante P."/>
            <person name="Martin F.M."/>
        </authorList>
    </citation>
    <scope>NUCLEOTIDE SEQUENCE [LARGE SCALE GENOMIC DNA]</scope>
    <source>
        <strain evidence="3 4">ATCC MYA-4762</strain>
    </source>
</reference>
<dbReference type="Proteomes" id="UP000267821">
    <property type="component" value="Unassembled WGS sequence"/>
</dbReference>
<feature type="compositionally biased region" description="Basic and acidic residues" evidence="1">
    <location>
        <begin position="541"/>
        <end position="554"/>
    </location>
</feature>
<proteinExistence type="predicted"/>
<dbReference type="OrthoDB" id="3512845at2759"/>
<evidence type="ECO:0000313" key="4">
    <source>
        <dbReference type="Proteomes" id="UP000267821"/>
    </source>
</evidence>
<dbReference type="InParanoid" id="A0A3N4LYD1"/>
<feature type="region of interest" description="Disordered" evidence="1">
    <location>
        <begin position="518"/>
        <end position="554"/>
    </location>
</feature>
<organism evidence="3 4">
    <name type="scientific">Terfezia boudieri ATCC MYA-4762</name>
    <dbReference type="NCBI Taxonomy" id="1051890"/>
    <lineage>
        <taxon>Eukaryota</taxon>
        <taxon>Fungi</taxon>
        <taxon>Dikarya</taxon>
        <taxon>Ascomycota</taxon>
        <taxon>Pezizomycotina</taxon>
        <taxon>Pezizomycetes</taxon>
        <taxon>Pezizales</taxon>
        <taxon>Pezizaceae</taxon>
        <taxon>Terfezia</taxon>
    </lineage>
</organism>
<feature type="region of interest" description="Disordered" evidence="1">
    <location>
        <begin position="42"/>
        <end position="72"/>
    </location>
</feature>
<dbReference type="InterPro" id="IPR057654">
    <property type="entry name" value="Znf-CCCH_tandem"/>
</dbReference>
<feature type="region of interest" description="Disordered" evidence="1">
    <location>
        <begin position="109"/>
        <end position="135"/>
    </location>
</feature>
<evidence type="ECO:0000259" key="2">
    <source>
        <dbReference type="Pfam" id="PF25543"/>
    </source>
</evidence>
<feature type="region of interest" description="Disordered" evidence="1">
    <location>
        <begin position="464"/>
        <end position="495"/>
    </location>
</feature>
<accession>A0A3N4LYD1</accession>
<keyword evidence="4" id="KW-1185">Reference proteome</keyword>
<dbReference type="Pfam" id="PF25543">
    <property type="entry name" value="zf-CCCH_tandem"/>
    <property type="match status" value="1"/>
</dbReference>
<gene>
    <name evidence="3" type="ORF">L211DRAFT_684787</name>
</gene>
<feature type="domain" description="Tandem CCCH zinc finger" evidence="2">
    <location>
        <begin position="277"/>
        <end position="329"/>
    </location>
</feature>
<sequence length="619" mass="67141">MDPIDAVILGILAQHEQTSILNQGSTSFPSSAADLGIVDQVPVGPGGKNMGSVLPRRPRSDGLKMEKDKKNEDTAELKRLRFKVKALESLLETERREKDTWRNKYEELEKASKGKEALSSGCSSVSRPTPVGPDVKECDTVDRTLSTTDFRSTRNSGWLTMGPSPGLHVSNEYFKKIADFGSGLRSSSPAQRDLSIISSTTTSATIDCIPPAQAPKVLRSTYAPPVATPTPAALERVGAVNPPPCLEYYLGPQGCPPGTTSCRFPHHHRFTPEELLALRYIAQKTRCSNGLNCVDKLCYFGHQCMALELGVPRCQGGSSCGFKKEEHLPEQLAGRDVPVNVVVPTGLCLKNPLASTGESSSGKGVVTLVVHNGKVAPTGPKHGLQVPSVLATSSPPSPPSVMVVPTAQAVDTPPPPVQIDDKEITVLVTTPTSQTKNFQPKMQRVKRGQGSLVTWQRRERRARAEAREEERKRNSFREVGATWKPTGRSTGKSNVEEPMKKFAIAIALAKDLKNEATKGEQAAIAPKPEAKQESQAYSSESEEKSSTDNRDRHEADEDLLVWNGEADRVCETVNEKSTSGGFDEEWDAPLPESLYLAPLVPVASVAPVNPNDEINLLEF</sequence>
<dbReference type="AlphaFoldDB" id="A0A3N4LYD1"/>
<feature type="compositionally biased region" description="Basic and acidic residues" evidence="1">
    <location>
        <begin position="58"/>
        <end position="72"/>
    </location>
</feature>
<protein>
    <recommendedName>
        <fullName evidence="2">Tandem CCCH zinc finger domain-containing protein</fullName>
    </recommendedName>
</protein>
<feature type="compositionally biased region" description="Basic and acidic residues" evidence="1">
    <location>
        <begin position="464"/>
        <end position="476"/>
    </location>
</feature>
<dbReference type="EMBL" id="ML121534">
    <property type="protein sequence ID" value="RPB26589.1"/>
    <property type="molecule type" value="Genomic_DNA"/>
</dbReference>
<dbReference type="PANTHER" id="PTHR37543:SF1">
    <property type="entry name" value="CCCH ZINC FINGER DNA BINDING PROTEIN (AFU_ORTHOLOGUE AFUA_5G12760)"/>
    <property type="match status" value="1"/>
</dbReference>
<dbReference type="PANTHER" id="PTHR37543">
    <property type="entry name" value="CCCH ZINC FINGER DNA BINDING PROTEIN (AFU_ORTHOLOGUE AFUA_5G12760)"/>
    <property type="match status" value="1"/>
</dbReference>